<evidence type="ECO:0000313" key="1">
    <source>
        <dbReference type="EMBL" id="BAF75868.1"/>
    </source>
</evidence>
<accession>A7M6E0</accession>
<reference evidence="1" key="1">
    <citation type="journal article" date="2007" name="Int. J. Dev. Biol.">
        <title>Characterization of novel genes expressed specifically in the sexual organs of the planarian Dugesia ryukyuensis.</title>
        <authorList>
            <person name="Hase S."/>
            <person name="Kashiwagi E."/>
            <person name="Kobayashi K."/>
            <person name="Hoshi M."/>
            <person name="Matsumoto M."/>
        </authorList>
    </citation>
    <scope>NUCLEOTIDE SEQUENCE</scope>
    <source>
        <tissue evidence="1">Testis</tissue>
    </source>
</reference>
<sequence length="584" mass="67294">MSSVQCEEYFLKHSDYGDHIKIIHDRSASTISDCYSSDDDYKEGILHDYLLNQSTVLLSNEETAFDNDEKKIEENLISDKDCQEQIDEDNWKATHNQKLSKSSSNININTSPINEISPEYLFDKCISEFYRPPSRPKDSFIRTKKNFEDDTSILVHHFTEFDQQHNYLKSSQLKNNVINKEDGDNDLSASLFNSNKPFKECRKNVCDDSTIKLLSTGSLNSHTQSSSIDNMFNLPNSDNNLFLDYEFENFSQSELLRKSKTGPLIKSTTAQFSTSDLHKEISKESLQITHTEKCVGTSLIYEENNQKTHTKYYRGNEGTGDTSTNLLCEDVNSINRLPSILTYLQHHVDQIVANNNSSTNQNLLYIDVNRKSDWNDLSNNQFNEYSDDLVKDLFDKIKHMYFQLDSKIKYPVIKKKSVKHKRHFSEVPCDRTVLYSGGNPEIILGISCHKDKIQDPKMHYSASTNICESELQTAQDHKDLSCRIFELNPYDDLIKSYQSHSDRRIKAVGNKMKCKIVIEGPIRIYDSTNACWNMRNKIAYRCSLNGPTKEAVEKCLKCLQDTFPQSCLNEKHNISKIENKQTIS</sequence>
<organism evidence="1">
    <name type="scientific">Dugesia ryukyuensis</name>
    <name type="common">Freshwater planarian flatworm</name>
    <dbReference type="NCBI Taxonomy" id="79738"/>
    <lineage>
        <taxon>Eukaryota</taxon>
        <taxon>Metazoa</taxon>
        <taxon>Spiralia</taxon>
        <taxon>Lophotrochozoa</taxon>
        <taxon>Platyhelminthes</taxon>
        <taxon>Rhabditophora</taxon>
        <taxon>Seriata</taxon>
        <taxon>Tricladida</taxon>
        <taxon>Continenticola</taxon>
        <taxon>Geoplanoidea</taxon>
        <taxon>Dugesiidae</taxon>
        <taxon>Dugesia</taxon>
    </lineage>
</organism>
<proteinExistence type="evidence at transcript level"/>
<dbReference type="EMBL" id="AB284775">
    <property type="protein sequence ID" value="BAF75868.1"/>
    <property type="molecule type" value="mRNA"/>
</dbReference>
<name>A7M6E0_DUGRY</name>
<protein>
    <submittedName>
        <fullName evidence="1">Uncharacterized protein</fullName>
    </submittedName>
</protein>
<dbReference type="AlphaFoldDB" id="A7M6E0"/>